<dbReference type="SUPFAM" id="SSF103473">
    <property type="entry name" value="MFS general substrate transporter"/>
    <property type="match status" value="1"/>
</dbReference>
<keyword evidence="9" id="KW-1185">Reference proteome</keyword>
<keyword evidence="2" id="KW-0813">Transport</keyword>
<evidence type="ECO:0008006" key="10">
    <source>
        <dbReference type="Google" id="ProtNLM"/>
    </source>
</evidence>
<feature type="transmembrane region" description="Helical" evidence="7">
    <location>
        <begin position="106"/>
        <end position="128"/>
    </location>
</feature>
<dbReference type="RefSeq" id="XP_019019497.1">
    <property type="nucleotide sequence ID" value="XM_019163532.1"/>
</dbReference>
<evidence type="ECO:0000256" key="3">
    <source>
        <dbReference type="ARBA" id="ARBA00022692"/>
    </source>
</evidence>
<evidence type="ECO:0000256" key="6">
    <source>
        <dbReference type="SAM" id="MobiDB-lite"/>
    </source>
</evidence>
<feature type="transmembrane region" description="Helical" evidence="7">
    <location>
        <begin position="166"/>
        <end position="186"/>
    </location>
</feature>
<dbReference type="InterPro" id="IPR036259">
    <property type="entry name" value="MFS_trans_sf"/>
</dbReference>
<reference evidence="8 9" key="1">
    <citation type="journal article" date="2016" name="Proc. Natl. Acad. Sci. U.S.A.">
        <title>Comparative genomics of biotechnologically important yeasts.</title>
        <authorList>
            <person name="Riley R."/>
            <person name="Haridas S."/>
            <person name="Wolfe K.H."/>
            <person name="Lopes M.R."/>
            <person name="Hittinger C.T."/>
            <person name="Goeker M."/>
            <person name="Salamov A.A."/>
            <person name="Wisecaver J.H."/>
            <person name="Long T.M."/>
            <person name="Calvey C.H."/>
            <person name="Aerts A.L."/>
            <person name="Barry K.W."/>
            <person name="Choi C."/>
            <person name="Clum A."/>
            <person name="Coughlan A.Y."/>
            <person name="Deshpande S."/>
            <person name="Douglass A.P."/>
            <person name="Hanson S.J."/>
            <person name="Klenk H.-P."/>
            <person name="LaButti K.M."/>
            <person name="Lapidus A."/>
            <person name="Lindquist E.A."/>
            <person name="Lipzen A.M."/>
            <person name="Meier-Kolthoff J.P."/>
            <person name="Ohm R.A."/>
            <person name="Otillar R.P."/>
            <person name="Pangilinan J.L."/>
            <person name="Peng Y."/>
            <person name="Rokas A."/>
            <person name="Rosa C.A."/>
            <person name="Scheuner C."/>
            <person name="Sibirny A.A."/>
            <person name="Slot J.C."/>
            <person name="Stielow J.B."/>
            <person name="Sun H."/>
            <person name="Kurtzman C.P."/>
            <person name="Blackwell M."/>
            <person name="Grigoriev I.V."/>
            <person name="Jeffries T.W."/>
        </authorList>
    </citation>
    <scope>NUCLEOTIDE SEQUENCE [LARGE SCALE GENOMIC DNA]</scope>
    <source>
        <strain evidence="8 9">NRRL Y-2026</strain>
    </source>
</reference>
<accession>A0A1E3NQK3</accession>
<dbReference type="Pfam" id="PF07690">
    <property type="entry name" value="MFS_1"/>
    <property type="match status" value="1"/>
</dbReference>
<feature type="region of interest" description="Disordered" evidence="6">
    <location>
        <begin position="1"/>
        <end position="35"/>
    </location>
</feature>
<feature type="transmembrane region" description="Helical" evidence="7">
    <location>
        <begin position="362"/>
        <end position="380"/>
    </location>
</feature>
<feature type="transmembrane region" description="Helical" evidence="7">
    <location>
        <begin position="140"/>
        <end position="160"/>
    </location>
</feature>
<name>A0A1E3NQK3_9ASCO</name>
<dbReference type="GO" id="GO:0016020">
    <property type="term" value="C:membrane"/>
    <property type="evidence" value="ECO:0007669"/>
    <property type="project" value="UniProtKB-SubCell"/>
</dbReference>
<dbReference type="EMBL" id="KV454001">
    <property type="protein sequence ID" value="ODQ48384.1"/>
    <property type="molecule type" value="Genomic_DNA"/>
</dbReference>
<feature type="transmembrane region" description="Helical" evidence="7">
    <location>
        <begin position="392"/>
        <end position="412"/>
    </location>
</feature>
<sequence length="525" mass="59162">MAVSTQEKGLEDTTTQEVTHLDSKSQKNDSSKSSSNEDEISLILDEDPETLAANLKLNKRVVFKIDCVILPFLVITMFLQLLDKNCLSYAALYGMKKDCNLVGQEYSWLATIFYLAYLFAEIPVFLLLPKVKHLTKFMSVLLFTWGGILMCMAACKNFGGLMAVRFFLGMMEAAIQPACIIISSTWYMKKEQPLRMALWSNTFAGIFNGIFAYGMENWKGSLAIWRYMFLLYGAVTMIFGLATFFIIPGTIEGAWFFSETERKCAVARSATNQTGIHFGTNSMKWYQIQESLLDPKYWSLMVFIIVQNFINAGITNFNTFIIKGFGFSSYRTMLLATPQAAVAMGACLLCAAVAYLVKNIRFVLICITTGVTMAGIIMIWKIDHKEHLNQSLAAVYICGFYNAPYVMCLSLIASNTSGQTKKAFNSISVGLFYALGNLIGPQFFRESEAPVYTTGIKAMMSACCIMYGMIVLYAALCFWENKRREQKRDAEDAEADNVLTEIEIGEKVDQQDLTDHENKHFRYTF</sequence>
<feature type="transmembrane region" description="Helical" evidence="7">
    <location>
        <begin position="424"/>
        <end position="444"/>
    </location>
</feature>
<dbReference type="GO" id="GO:0022857">
    <property type="term" value="F:transmembrane transporter activity"/>
    <property type="evidence" value="ECO:0007669"/>
    <property type="project" value="InterPro"/>
</dbReference>
<dbReference type="Gene3D" id="1.20.1250.20">
    <property type="entry name" value="MFS general substrate transporter like domains"/>
    <property type="match status" value="1"/>
</dbReference>
<dbReference type="PANTHER" id="PTHR43791">
    <property type="entry name" value="PERMEASE-RELATED"/>
    <property type="match status" value="1"/>
</dbReference>
<feature type="compositionally biased region" description="Basic and acidic residues" evidence="6">
    <location>
        <begin position="19"/>
        <end position="30"/>
    </location>
</feature>
<feature type="transmembrane region" description="Helical" evidence="7">
    <location>
        <begin position="334"/>
        <end position="357"/>
    </location>
</feature>
<feature type="compositionally biased region" description="Polar residues" evidence="6">
    <location>
        <begin position="1"/>
        <end position="18"/>
    </location>
</feature>
<dbReference type="AlphaFoldDB" id="A0A1E3NQK3"/>
<evidence type="ECO:0000256" key="2">
    <source>
        <dbReference type="ARBA" id="ARBA00022448"/>
    </source>
</evidence>
<organism evidence="8 9">
    <name type="scientific">Pichia membranifaciens NRRL Y-2026</name>
    <dbReference type="NCBI Taxonomy" id="763406"/>
    <lineage>
        <taxon>Eukaryota</taxon>
        <taxon>Fungi</taxon>
        <taxon>Dikarya</taxon>
        <taxon>Ascomycota</taxon>
        <taxon>Saccharomycotina</taxon>
        <taxon>Pichiomycetes</taxon>
        <taxon>Pichiales</taxon>
        <taxon>Pichiaceae</taxon>
        <taxon>Pichia</taxon>
    </lineage>
</organism>
<feature type="transmembrane region" description="Helical" evidence="7">
    <location>
        <begin position="297"/>
        <end position="314"/>
    </location>
</feature>
<keyword evidence="5 7" id="KW-0472">Membrane</keyword>
<dbReference type="InterPro" id="IPR011701">
    <property type="entry name" value="MFS"/>
</dbReference>
<dbReference type="GeneID" id="30180219"/>
<feature type="transmembrane region" description="Helical" evidence="7">
    <location>
        <begin position="198"/>
        <end position="215"/>
    </location>
</feature>
<evidence type="ECO:0000313" key="8">
    <source>
        <dbReference type="EMBL" id="ODQ48384.1"/>
    </source>
</evidence>
<evidence type="ECO:0000256" key="4">
    <source>
        <dbReference type="ARBA" id="ARBA00022989"/>
    </source>
</evidence>
<dbReference type="Proteomes" id="UP000094455">
    <property type="component" value="Unassembled WGS sequence"/>
</dbReference>
<feature type="transmembrane region" description="Helical" evidence="7">
    <location>
        <begin position="61"/>
        <end position="82"/>
    </location>
</feature>
<protein>
    <recommendedName>
        <fullName evidence="10">Major facilitator superfamily (MFS) profile domain-containing protein</fullName>
    </recommendedName>
</protein>
<proteinExistence type="predicted"/>
<keyword evidence="4 7" id="KW-1133">Transmembrane helix</keyword>
<gene>
    <name evidence="8" type="ORF">PICMEDRAFT_70026</name>
</gene>
<dbReference type="STRING" id="763406.A0A1E3NQK3"/>
<dbReference type="PANTHER" id="PTHR43791:SF97">
    <property type="entry name" value="ALLANTOATE TRANSPORTER, PUTATIVE (AFU_ORTHOLOGUE AFUA_1G14700)-RELATED"/>
    <property type="match status" value="1"/>
</dbReference>
<comment type="subcellular location">
    <subcellularLocation>
        <location evidence="1">Membrane</location>
        <topology evidence="1">Multi-pass membrane protein</topology>
    </subcellularLocation>
</comment>
<evidence type="ECO:0000256" key="5">
    <source>
        <dbReference type="ARBA" id="ARBA00023136"/>
    </source>
</evidence>
<feature type="transmembrane region" description="Helical" evidence="7">
    <location>
        <begin position="227"/>
        <end position="247"/>
    </location>
</feature>
<keyword evidence="3 7" id="KW-0812">Transmembrane</keyword>
<evidence type="ECO:0000313" key="9">
    <source>
        <dbReference type="Proteomes" id="UP000094455"/>
    </source>
</evidence>
<evidence type="ECO:0000256" key="7">
    <source>
        <dbReference type="SAM" id="Phobius"/>
    </source>
</evidence>
<feature type="transmembrane region" description="Helical" evidence="7">
    <location>
        <begin position="456"/>
        <end position="479"/>
    </location>
</feature>
<evidence type="ECO:0000256" key="1">
    <source>
        <dbReference type="ARBA" id="ARBA00004141"/>
    </source>
</evidence>
<dbReference type="OrthoDB" id="4454541at2759"/>